<dbReference type="OrthoDB" id="10486306at2759"/>
<reference evidence="1 2" key="1">
    <citation type="submission" date="2019-04" db="EMBL/GenBank/DDBJ databases">
        <authorList>
            <consortium name="DOE Joint Genome Institute"/>
            <person name="Mondo S."/>
            <person name="Kjaerbolling I."/>
            <person name="Vesth T."/>
            <person name="Frisvad J.C."/>
            <person name="Nybo J.L."/>
            <person name="Theobald S."/>
            <person name="Kildgaard S."/>
            <person name="Isbrandt T."/>
            <person name="Kuo A."/>
            <person name="Sato A."/>
            <person name="Lyhne E.K."/>
            <person name="Kogle M.E."/>
            <person name="Wiebenga A."/>
            <person name="Kun R.S."/>
            <person name="Lubbers R.J."/>
            <person name="Makela M.R."/>
            <person name="Barry K."/>
            <person name="Chovatia M."/>
            <person name="Clum A."/>
            <person name="Daum C."/>
            <person name="Haridas S."/>
            <person name="He G."/>
            <person name="LaButti K."/>
            <person name="Lipzen A."/>
            <person name="Riley R."/>
            <person name="Salamov A."/>
            <person name="Simmons B.A."/>
            <person name="Magnuson J.K."/>
            <person name="Henrissat B."/>
            <person name="Mortensen U.H."/>
            <person name="Larsen T.O."/>
            <person name="Devries R.P."/>
            <person name="Grigoriev I.V."/>
            <person name="Machida M."/>
            <person name="Baker S.E."/>
            <person name="Andersen M.R."/>
            <person name="Cantor M.N."/>
            <person name="Hua S.X."/>
        </authorList>
    </citation>
    <scope>NUCLEOTIDE SEQUENCE [LARGE SCALE GENOMIC DNA]</scope>
    <source>
        <strain evidence="1 2">CBS 119388</strain>
    </source>
</reference>
<protein>
    <submittedName>
        <fullName evidence="1">Uncharacterized protein</fullName>
    </submittedName>
</protein>
<keyword evidence="2" id="KW-1185">Reference proteome</keyword>
<name>A0A5N7CYF3_9EURO</name>
<dbReference type="AlphaFoldDB" id="A0A5N7CYF3"/>
<gene>
    <name evidence="1" type="ORF">BDV37DRAFT_261311</name>
</gene>
<sequence length="77" mass="8632">MHAVPLSLFPCILYYAHTETVVHYPLLQGSPTSAEQRADKPSRILCMTIARYSSTLTIIATESTKPKTFLPTCLLRH</sequence>
<evidence type="ECO:0000313" key="2">
    <source>
        <dbReference type="Proteomes" id="UP000325579"/>
    </source>
</evidence>
<dbReference type="RefSeq" id="XP_031936563.1">
    <property type="nucleotide sequence ID" value="XM_032083305.1"/>
</dbReference>
<proteinExistence type="predicted"/>
<dbReference type="Proteomes" id="UP000325579">
    <property type="component" value="Unassembled WGS sequence"/>
</dbReference>
<dbReference type="GeneID" id="43667996"/>
<accession>A0A5N7CYF3</accession>
<organism evidence="1 2">
    <name type="scientific">Aspergillus pseudonomiae</name>
    <dbReference type="NCBI Taxonomy" id="1506151"/>
    <lineage>
        <taxon>Eukaryota</taxon>
        <taxon>Fungi</taxon>
        <taxon>Dikarya</taxon>
        <taxon>Ascomycota</taxon>
        <taxon>Pezizomycotina</taxon>
        <taxon>Eurotiomycetes</taxon>
        <taxon>Eurotiomycetidae</taxon>
        <taxon>Eurotiales</taxon>
        <taxon>Aspergillaceae</taxon>
        <taxon>Aspergillus</taxon>
        <taxon>Aspergillus subgen. Circumdati</taxon>
    </lineage>
</organism>
<dbReference type="EMBL" id="ML736838">
    <property type="protein sequence ID" value="KAE8399244.1"/>
    <property type="molecule type" value="Genomic_DNA"/>
</dbReference>
<evidence type="ECO:0000313" key="1">
    <source>
        <dbReference type="EMBL" id="KAE8399244.1"/>
    </source>
</evidence>